<organism evidence="2 3">
    <name type="scientific">Erpetoichthys calabaricus</name>
    <name type="common">Rope fish</name>
    <name type="synonym">Calamoichthys calabaricus</name>
    <dbReference type="NCBI Taxonomy" id="27687"/>
    <lineage>
        <taxon>Eukaryota</taxon>
        <taxon>Metazoa</taxon>
        <taxon>Chordata</taxon>
        <taxon>Craniata</taxon>
        <taxon>Vertebrata</taxon>
        <taxon>Euteleostomi</taxon>
        <taxon>Actinopterygii</taxon>
        <taxon>Polypteriformes</taxon>
        <taxon>Polypteridae</taxon>
        <taxon>Erpetoichthys</taxon>
    </lineage>
</organism>
<dbReference type="Proteomes" id="UP000694620">
    <property type="component" value="Chromosome 4"/>
</dbReference>
<evidence type="ECO:0000256" key="1">
    <source>
        <dbReference type="SAM" id="SignalP"/>
    </source>
</evidence>
<reference evidence="2" key="1">
    <citation type="submission" date="2021-06" db="EMBL/GenBank/DDBJ databases">
        <authorList>
            <consortium name="Wellcome Sanger Institute Data Sharing"/>
        </authorList>
    </citation>
    <scope>NUCLEOTIDE SEQUENCE [LARGE SCALE GENOMIC DNA]</scope>
</reference>
<dbReference type="GeneTree" id="ENSGT01150000287305"/>
<dbReference type="Ensembl" id="ENSECRT00000011394.1">
    <property type="protein sequence ID" value="ENSECRP00000011211.1"/>
    <property type="gene ID" value="ENSECRG00000007451.1"/>
</dbReference>
<accession>A0A8C4S2D0</accession>
<dbReference type="AlphaFoldDB" id="A0A8C4S2D0"/>
<feature type="chain" id="PRO_5044680593" evidence="1">
    <location>
        <begin position="30"/>
        <end position="124"/>
    </location>
</feature>
<protein>
    <submittedName>
        <fullName evidence="2">Uncharacterized protein</fullName>
    </submittedName>
</protein>
<dbReference type="Ensembl" id="ENSECRT00000011389.1">
    <property type="protein sequence ID" value="ENSECRP00000011207.1"/>
    <property type="gene ID" value="ENSECRG00000007451.1"/>
</dbReference>
<dbReference type="OrthoDB" id="9931701at2759"/>
<keyword evidence="3" id="KW-1185">Reference proteome</keyword>
<dbReference type="GeneID" id="114650046"/>
<keyword evidence="1" id="KW-0732">Signal</keyword>
<evidence type="ECO:0000313" key="3">
    <source>
        <dbReference type="Proteomes" id="UP000694620"/>
    </source>
</evidence>
<evidence type="ECO:0000313" key="2">
    <source>
        <dbReference type="Ensembl" id="ENSECRP00000011211.1"/>
    </source>
</evidence>
<dbReference type="Ensembl" id="ENSECRT00000011384.1">
    <property type="protein sequence ID" value="ENSECRP00000011202.1"/>
    <property type="gene ID" value="ENSECRG00000007451.1"/>
</dbReference>
<reference evidence="2" key="2">
    <citation type="submission" date="2025-05" db="UniProtKB">
        <authorList>
            <consortium name="Ensembl"/>
        </authorList>
    </citation>
    <scope>IDENTIFICATION</scope>
</reference>
<sequence length="124" mass="14366">MQLLLSHRMASFTWKQAAIVSFVLSGVLSAPFMQEEDANQFIRLKRQAQYTHDGYWDPNGANNVWGYTIREQANEYWNFLRTTAQYYMDMGAFFDASVADENNRLYMDMLRNVGAHIHGQAEGN</sequence>
<name>A0A8C4S2D0_ERPCA</name>
<feature type="signal peptide" evidence="1">
    <location>
        <begin position="1"/>
        <end position="29"/>
    </location>
</feature>
<proteinExistence type="predicted"/>
<gene>
    <name evidence="2" type="primary">LOC114650046</name>
</gene>
<dbReference type="RefSeq" id="XP_028655314.1">
    <property type="nucleotide sequence ID" value="XM_028799481.2"/>
</dbReference>